<dbReference type="CDD" id="cd02393">
    <property type="entry name" value="KH-I_PNPase"/>
    <property type="match status" value="1"/>
</dbReference>
<dbReference type="SMART" id="SM00322">
    <property type="entry name" value="KH"/>
    <property type="match status" value="1"/>
</dbReference>
<reference evidence="10" key="1">
    <citation type="submission" date="2020-10" db="EMBL/GenBank/DDBJ databases">
        <title>Unveiling of a novel bifunctional photoreceptor, Dualchrome1, isolated from a cosmopolitan green alga.</title>
        <authorList>
            <person name="Suzuki S."/>
            <person name="Kawachi M."/>
        </authorList>
    </citation>
    <scope>NUCLEOTIDE SEQUENCE</scope>
    <source>
        <strain evidence="10">NIES 2893</strain>
    </source>
</reference>
<keyword evidence="11" id="KW-1185">Reference proteome</keyword>
<evidence type="ECO:0000256" key="3">
    <source>
        <dbReference type="ARBA" id="ARBA00022679"/>
    </source>
</evidence>
<comment type="similarity">
    <text evidence="1">Belongs to the polyribonucleotide nucleotidyltransferase family.</text>
</comment>
<dbReference type="SUPFAM" id="SSF50249">
    <property type="entry name" value="Nucleic acid-binding proteins"/>
    <property type="match status" value="1"/>
</dbReference>
<accession>A0A830HSK6</accession>
<dbReference type="InterPro" id="IPR004087">
    <property type="entry name" value="KH_dom"/>
</dbReference>
<name>A0A830HSK6_9CHLO</name>
<dbReference type="GO" id="GO:0000958">
    <property type="term" value="P:mitochondrial mRNA catabolic process"/>
    <property type="evidence" value="ECO:0007669"/>
    <property type="project" value="TreeGrafter"/>
</dbReference>
<protein>
    <recommendedName>
        <fullName evidence="2">polyribonucleotide nucleotidyltransferase</fullName>
        <ecNumber evidence="2">2.7.7.8</ecNumber>
    </recommendedName>
    <alternativeName>
        <fullName evidence="6">Polynucleotide phosphorylase 1</fullName>
    </alternativeName>
</protein>
<dbReference type="SUPFAM" id="SSF54791">
    <property type="entry name" value="Eukaryotic type KH-domain (KH-domain type I)"/>
    <property type="match status" value="1"/>
</dbReference>
<dbReference type="AlphaFoldDB" id="A0A830HSK6"/>
<dbReference type="GO" id="GO:0000965">
    <property type="term" value="P:mitochondrial RNA 3'-end processing"/>
    <property type="evidence" value="ECO:0007669"/>
    <property type="project" value="TreeGrafter"/>
</dbReference>
<gene>
    <name evidence="10" type="ORF">PPROV_000919700</name>
</gene>
<evidence type="ECO:0000256" key="2">
    <source>
        <dbReference type="ARBA" id="ARBA00012416"/>
    </source>
</evidence>
<evidence type="ECO:0000259" key="9">
    <source>
        <dbReference type="PROSITE" id="PS50126"/>
    </source>
</evidence>
<dbReference type="OrthoDB" id="437922at2759"/>
<dbReference type="GO" id="GO:0000175">
    <property type="term" value="F:3'-5'-RNA exonuclease activity"/>
    <property type="evidence" value="ECO:0007669"/>
    <property type="project" value="TreeGrafter"/>
</dbReference>
<dbReference type="Proteomes" id="UP000660262">
    <property type="component" value="Unassembled WGS sequence"/>
</dbReference>
<proteinExistence type="inferred from homology"/>
<dbReference type="InterPro" id="IPR003029">
    <property type="entry name" value="S1_domain"/>
</dbReference>
<dbReference type="InterPro" id="IPR036612">
    <property type="entry name" value="KH_dom_type_1_sf"/>
</dbReference>
<sequence>MAEQNGGTEWRNGGTRRHGLFGVRIPSPRAFPDSPTPSRDPPRRLPLPLSRAFPPSLMWWANMSGGGALSSGSLYPLVVSFSARQLRACRRENSSNNVLSSLLSPGRLHSVVGSQGVRTTLSSGSSLDRNLRESDGVFLPSDLASTYQSAYQVVLSPLLRKHDSCSRRPLATCTHTPLRGTRNHTSAFPWICSSLGIPKKEFCTTQSTMPPPPPAFGGQIEQLRVGEAITEVVALPGSASDADATQEVVTFETGRLAKQCDGSVVVTVGALSMFATVVRGRPPAIPYEDGGVPLTVEYREPPSARGEFYGRNLRRREGGPPTEREVLVGRAVDRCLRPLFPKNVKEEIQVTITAVSDDGGRDTLPFAVMAASAAMHLSNIPWNGPVGASTVAVGKDDAIMAFPRLPSCYHGDDFQSYADELSPNRAANPEHNPAAMIVSYGGFANSALMIEASSLGRESGGVPDDVVVKALELAASTSGEMIDVQQRLAERIGRAKVRSLAPSLPSKLMVETAEAKVRSGLHMVYSDGSLSKAARNEGVRAVKRKFLQAVQNEEIYMATAMGKSAADVNIKEDMPSLKARLDDAAAAFEKVHRRTVRDMLLGNVDGSTSAPTRVDGRGAHELRALHVEAPVGFGDDRVVVGGGGAHGSSLFMRGETQVVGNATLVFQPRRNEAEAAAMMAASGDGLFTRRMRKRAVEHSMHRAHRDALIASAQAVSGVDSLSTAASTIQENAEELYAPLHGLPSTAGELVLQYNFPPYCTNEIGRVGTTGRREMGHGNLAERALASLMPVPYATDDHMSLPVPSSDSLGVDVVPVPSPLFPFAVRVSANVMSSNGSSSMAAVCAGSLALADAGVPMPSGHCAGISIGLVMEEGEDDDMADDAVLDFGDESSGSQRQPKQDNATAERRYQILVDIQGLEDGMGDMDYKVAGTASGITAIQLDVKPQMGVPVHILGEALRGFARPTLDTILQKMNATCQPADDAHASQARRKAHAPMAGRVVIPRTAVPRLIGPNGSRARLIEAESGAKLRVRLDGNVDIVGSGERSYEHAKRLVTRVLNGGLDKDALYMGIVTHVAEYAAFVKILRLLGNEMHENETRDELPSDAFTSCGGVEGMVHITEVSDEKLASIDEVLRVNQLVRTRSLGCDDMGNVLLSLKGLEPLHAPAASSSDERQIGYE</sequence>
<evidence type="ECO:0000313" key="11">
    <source>
        <dbReference type="Proteomes" id="UP000660262"/>
    </source>
</evidence>
<feature type="region of interest" description="Disordered" evidence="8">
    <location>
        <begin position="1"/>
        <end position="47"/>
    </location>
</feature>
<dbReference type="PANTHER" id="PTHR11252">
    <property type="entry name" value="POLYRIBONUCLEOTIDE NUCLEOTIDYLTRANSFERASE"/>
    <property type="match status" value="1"/>
</dbReference>
<dbReference type="InterPro" id="IPR012162">
    <property type="entry name" value="PNPase"/>
</dbReference>
<keyword evidence="4" id="KW-0548">Nucleotidyltransferase</keyword>
<dbReference type="Gene3D" id="2.40.50.140">
    <property type="entry name" value="Nucleic acid-binding proteins"/>
    <property type="match status" value="1"/>
</dbReference>
<keyword evidence="5 7" id="KW-0694">RNA-binding</keyword>
<dbReference type="GO" id="GO:0004654">
    <property type="term" value="F:polyribonucleotide nucleotidyltransferase activity"/>
    <property type="evidence" value="ECO:0007669"/>
    <property type="project" value="UniProtKB-EC"/>
</dbReference>
<dbReference type="SUPFAM" id="SSF55666">
    <property type="entry name" value="Ribonuclease PH domain 2-like"/>
    <property type="match status" value="1"/>
</dbReference>
<keyword evidence="3" id="KW-0808">Transferase</keyword>
<dbReference type="GO" id="GO:0003723">
    <property type="term" value="F:RNA binding"/>
    <property type="evidence" value="ECO:0007669"/>
    <property type="project" value="UniProtKB-UniRule"/>
</dbReference>
<dbReference type="InterPro" id="IPR001247">
    <property type="entry name" value="ExoRNase_PH_dom1"/>
</dbReference>
<dbReference type="PANTHER" id="PTHR11252:SF0">
    <property type="entry name" value="POLYRIBONUCLEOTIDE NUCLEOTIDYLTRANSFERASE 1, MITOCHONDRIAL"/>
    <property type="match status" value="1"/>
</dbReference>
<dbReference type="InterPro" id="IPR012340">
    <property type="entry name" value="NA-bd_OB-fold"/>
</dbReference>
<dbReference type="Gene3D" id="3.30.230.70">
    <property type="entry name" value="GHMP Kinase, N-terminal domain"/>
    <property type="match status" value="3"/>
</dbReference>
<dbReference type="Gene3D" id="3.30.1370.10">
    <property type="entry name" value="K Homology domain, type 1"/>
    <property type="match status" value="1"/>
</dbReference>
<dbReference type="InterPro" id="IPR027408">
    <property type="entry name" value="PNPase/RNase_PH_dom_sf"/>
</dbReference>
<evidence type="ECO:0000256" key="4">
    <source>
        <dbReference type="ARBA" id="ARBA00022695"/>
    </source>
</evidence>
<evidence type="ECO:0000256" key="5">
    <source>
        <dbReference type="ARBA" id="ARBA00022884"/>
    </source>
</evidence>
<evidence type="ECO:0000256" key="6">
    <source>
        <dbReference type="ARBA" id="ARBA00031451"/>
    </source>
</evidence>
<dbReference type="EC" id="2.7.7.8" evidence="2"/>
<dbReference type="PROSITE" id="PS50084">
    <property type="entry name" value="KH_TYPE_1"/>
    <property type="match status" value="1"/>
</dbReference>
<comment type="caution">
    <text evidence="10">The sequence shown here is derived from an EMBL/GenBank/DDBJ whole genome shotgun (WGS) entry which is preliminary data.</text>
</comment>
<evidence type="ECO:0000313" key="10">
    <source>
        <dbReference type="EMBL" id="GHP10466.1"/>
    </source>
</evidence>
<dbReference type="InterPro" id="IPR004088">
    <property type="entry name" value="KH_dom_type_1"/>
</dbReference>
<dbReference type="Pfam" id="PF01138">
    <property type="entry name" value="RNase_PH"/>
    <property type="match status" value="2"/>
</dbReference>
<dbReference type="InterPro" id="IPR020568">
    <property type="entry name" value="Ribosomal_Su5_D2-typ_SF"/>
</dbReference>
<evidence type="ECO:0000256" key="1">
    <source>
        <dbReference type="ARBA" id="ARBA00007404"/>
    </source>
</evidence>
<evidence type="ECO:0000256" key="8">
    <source>
        <dbReference type="SAM" id="MobiDB-lite"/>
    </source>
</evidence>
<dbReference type="Pfam" id="PF00013">
    <property type="entry name" value="KH_1"/>
    <property type="match status" value="1"/>
</dbReference>
<dbReference type="SMART" id="SM00316">
    <property type="entry name" value="S1"/>
    <property type="match status" value="1"/>
</dbReference>
<evidence type="ECO:0000256" key="7">
    <source>
        <dbReference type="PROSITE-ProRule" id="PRU00117"/>
    </source>
</evidence>
<dbReference type="SUPFAM" id="SSF54211">
    <property type="entry name" value="Ribosomal protein S5 domain 2-like"/>
    <property type="match status" value="2"/>
</dbReference>
<organism evidence="10 11">
    <name type="scientific">Pycnococcus provasolii</name>
    <dbReference type="NCBI Taxonomy" id="41880"/>
    <lineage>
        <taxon>Eukaryota</taxon>
        <taxon>Viridiplantae</taxon>
        <taxon>Chlorophyta</taxon>
        <taxon>Pseudoscourfieldiophyceae</taxon>
        <taxon>Pseudoscourfieldiales</taxon>
        <taxon>Pycnococcaceae</taxon>
        <taxon>Pycnococcus</taxon>
    </lineage>
</organism>
<dbReference type="GO" id="GO:0005829">
    <property type="term" value="C:cytosol"/>
    <property type="evidence" value="ECO:0007669"/>
    <property type="project" value="TreeGrafter"/>
</dbReference>
<dbReference type="EMBL" id="BNJQ01000029">
    <property type="protein sequence ID" value="GHP10466.1"/>
    <property type="molecule type" value="Genomic_DNA"/>
</dbReference>
<dbReference type="PROSITE" id="PS50126">
    <property type="entry name" value="S1"/>
    <property type="match status" value="1"/>
</dbReference>
<dbReference type="GO" id="GO:0005739">
    <property type="term" value="C:mitochondrion"/>
    <property type="evidence" value="ECO:0007669"/>
    <property type="project" value="TreeGrafter"/>
</dbReference>
<feature type="region of interest" description="Disordered" evidence="8">
    <location>
        <begin position="882"/>
        <end position="904"/>
    </location>
</feature>
<feature type="domain" description="S1 motif" evidence="9">
    <location>
        <begin position="1064"/>
        <end position="1156"/>
    </location>
</feature>
<feature type="compositionally biased region" description="Polar residues" evidence="8">
    <location>
        <begin position="890"/>
        <end position="902"/>
    </location>
</feature>
<dbReference type="InterPro" id="IPR036345">
    <property type="entry name" value="ExoRNase_PH_dom2_sf"/>
</dbReference>